<organism evidence="1 2">
    <name type="scientific">Pseudomonas violetae</name>
    <dbReference type="NCBI Taxonomy" id="2915813"/>
    <lineage>
        <taxon>Bacteria</taxon>
        <taxon>Pseudomonadati</taxon>
        <taxon>Pseudomonadota</taxon>
        <taxon>Gammaproteobacteria</taxon>
        <taxon>Pseudomonadales</taxon>
        <taxon>Pseudomonadaceae</taxon>
        <taxon>Pseudomonas</taxon>
    </lineage>
</organism>
<dbReference type="Proteomes" id="UP001299876">
    <property type="component" value="Unassembled WGS sequence"/>
</dbReference>
<gene>
    <name evidence="1" type="ORF">L9059_02040</name>
</gene>
<name>A0ABT0ETC2_9PSED</name>
<accession>A0ABT0ETC2</accession>
<proteinExistence type="predicted"/>
<sequence length="93" mass="10448">MPKFLTGEWAHRFIDDRSDRMTQIVLDVDQQQLVAATVQRDRAADVYTAATREEFADLEDSLINANAELFDGPATFGLIAVDDLPTWAVHLVQ</sequence>
<comment type="caution">
    <text evidence="1">The sequence shown here is derived from an EMBL/GenBank/DDBJ whole genome shotgun (WGS) entry which is preliminary data.</text>
</comment>
<dbReference type="EMBL" id="JAKNRW010000001">
    <property type="protein sequence ID" value="MCK1788986.1"/>
    <property type="molecule type" value="Genomic_DNA"/>
</dbReference>
<reference evidence="1 2" key="1">
    <citation type="submission" date="2022-02" db="EMBL/GenBank/DDBJ databases">
        <title>Comparative genomics of the first Antarctic Pseudomonas spp. capable of biotransforming 2,4,6-Trinitrotoluene.</title>
        <authorList>
            <person name="Cabrera M.A."/>
            <person name="Marquez S.L."/>
            <person name="Perez-Donoso J.M."/>
        </authorList>
    </citation>
    <scope>NUCLEOTIDE SEQUENCE [LARGE SCALE GENOMIC DNA]</scope>
    <source>
        <strain evidence="1 2">TNT19</strain>
    </source>
</reference>
<dbReference type="RefSeq" id="WP_247286685.1">
    <property type="nucleotide sequence ID" value="NZ_JAKNRW010000001.1"/>
</dbReference>
<protein>
    <submittedName>
        <fullName evidence="1">Uncharacterized protein</fullName>
    </submittedName>
</protein>
<evidence type="ECO:0000313" key="2">
    <source>
        <dbReference type="Proteomes" id="UP001299876"/>
    </source>
</evidence>
<keyword evidence="2" id="KW-1185">Reference proteome</keyword>
<evidence type="ECO:0000313" key="1">
    <source>
        <dbReference type="EMBL" id="MCK1788986.1"/>
    </source>
</evidence>